<feature type="domain" description="Tyrosine-protein kinase G-rich" evidence="3">
    <location>
        <begin position="419"/>
        <end position="500"/>
    </location>
</feature>
<dbReference type="Proteomes" id="UP000266313">
    <property type="component" value="Chromosome"/>
</dbReference>
<protein>
    <recommendedName>
        <fullName evidence="3">Tyrosine-protein kinase G-rich domain-containing protein</fullName>
    </recommendedName>
</protein>
<gene>
    <name evidence="4" type="ORF">sS8_1767</name>
</gene>
<dbReference type="KEGG" id="mmai:sS8_1767"/>
<dbReference type="Pfam" id="PF13807">
    <property type="entry name" value="GNVR"/>
    <property type="match status" value="1"/>
</dbReference>
<dbReference type="GO" id="GO:0005886">
    <property type="term" value="C:plasma membrane"/>
    <property type="evidence" value="ECO:0007669"/>
    <property type="project" value="TreeGrafter"/>
</dbReference>
<feature type="coiled-coil region" evidence="1">
    <location>
        <begin position="342"/>
        <end position="450"/>
    </location>
</feature>
<dbReference type="EMBL" id="AP017928">
    <property type="protein sequence ID" value="BBA33724.1"/>
    <property type="molecule type" value="Genomic_DNA"/>
</dbReference>
<accession>A0A250KQ96</accession>
<organism evidence="4 5">
    <name type="scientific">Methylocaldum marinum</name>
    <dbReference type="NCBI Taxonomy" id="1432792"/>
    <lineage>
        <taxon>Bacteria</taxon>
        <taxon>Pseudomonadati</taxon>
        <taxon>Pseudomonadota</taxon>
        <taxon>Gammaproteobacteria</taxon>
        <taxon>Methylococcales</taxon>
        <taxon>Methylococcaceae</taxon>
        <taxon>Methylocaldum</taxon>
    </lineage>
</organism>
<dbReference type="GO" id="GO:0004713">
    <property type="term" value="F:protein tyrosine kinase activity"/>
    <property type="evidence" value="ECO:0007669"/>
    <property type="project" value="TreeGrafter"/>
</dbReference>
<evidence type="ECO:0000313" key="5">
    <source>
        <dbReference type="Proteomes" id="UP000266313"/>
    </source>
</evidence>
<dbReference type="AlphaFoldDB" id="A0A250KQ96"/>
<feature type="transmembrane region" description="Helical" evidence="2">
    <location>
        <begin position="481"/>
        <end position="500"/>
    </location>
</feature>
<keyword evidence="2" id="KW-0812">Transmembrane</keyword>
<dbReference type="PANTHER" id="PTHR32309:SF13">
    <property type="entry name" value="FERRIC ENTEROBACTIN TRANSPORT PROTEIN FEPE"/>
    <property type="match status" value="1"/>
</dbReference>
<evidence type="ECO:0000256" key="1">
    <source>
        <dbReference type="SAM" id="Coils"/>
    </source>
</evidence>
<proteinExistence type="predicted"/>
<evidence type="ECO:0000256" key="2">
    <source>
        <dbReference type="SAM" id="Phobius"/>
    </source>
</evidence>
<keyword evidence="2" id="KW-0472">Membrane</keyword>
<keyword evidence="5" id="KW-1185">Reference proteome</keyword>
<dbReference type="InterPro" id="IPR032807">
    <property type="entry name" value="GNVR"/>
</dbReference>
<name>A0A250KQ96_9GAMM</name>
<evidence type="ECO:0000259" key="3">
    <source>
        <dbReference type="Pfam" id="PF13807"/>
    </source>
</evidence>
<keyword evidence="1" id="KW-0175">Coiled coil</keyword>
<sequence length="583" mass="67219">MEEKELSDYITAFRRNKPQFGAILTGILFLSLLFAALLPPTYRSTATILIEEQEIPPDLVRSTITTYATQRLQMISQRVMTRNNLNRIMEKFELYPDARQRLTEEEVIRRMREDITLDTISTDIIDPRTGRPSTATIAFTLSYDSGNPELAQRVVNEITSLYLEENLKTRTQRTAETADFLKKETRRMDKYVSVLEKTLADFKEKNLNSLPEQKPLNLELMDRTERELMQIDNEILSLEDRKFYLDGQLAQLKPDMPVISSDGERILSPEDRLKSLKTEYLALSSRYSDKHPDVIKARLEIDSLRMNANDTDGGLDLAKHLTGLDGELAALRKKYSENHPDVVNLKNRISVLDEELKKVQRTRTIREIGTGQPENPAYITLQTQRDGAVQDLRALRQRREELKEKRTEYENRLLQTPRVERQYLELVRDYDNATARYRELRAKAMEAEVAEELEKRRKGERFSVIEPPMLPEKPIKPNRPAIAFLGALLAVAGGLGYVLLMENMDKSVRGPKWVTASAGRPPLAVIPYFRTDEEVSDRQKMKTVAMLTGLGLVLLILTLVHWLWIPLDVLWFKSLRKMDSILS</sequence>
<dbReference type="PANTHER" id="PTHR32309">
    <property type="entry name" value="TYROSINE-PROTEIN KINASE"/>
    <property type="match status" value="1"/>
</dbReference>
<keyword evidence="2" id="KW-1133">Transmembrane helix</keyword>
<dbReference type="RefSeq" id="WP_170161006.1">
    <property type="nucleotide sequence ID" value="NZ_AP017928.1"/>
</dbReference>
<evidence type="ECO:0000313" key="4">
    <source>
        <dbReference type="EMBL" id="BBA33724.1"/>
    </source>
</evidence>
<reference evidence="4 5" key="1">
    <citation type="submission" date="2016-12" db="EMBL/GenBank/DDBJ databases">
        <title>Genome sequencing of Methylocaldum marinum.</title>
        <authorList>
            <person name="Takeuchi M."/>
            <person name="Kamagata Y."/>
            <person name="Hiraoka S."/>
            <person name="Oshima K."/>
            <person name="Hattori M."/>
            <person name="Iwasaki W."/>
        </authorList>
    </citation>
    <scope>NUCLEOTIDE SEQUENCE [LARGE SCALE GENOMIC DNA]</scope>
    <source>
        <strain evidence="4 5">S8</strain>
    </source>
</reference>
<dbReference type="InterPro" id="IPR050445">
    <property type="entry name" value="Bact_polysacc_biosynth/exp"/>
</dbReference>
<feature type="transmembrane region" description="Helical" evidence="2">
    <location>
        <begin position="20"/>
        <end position="38"/>
    </location>
</feature>
<feature type="transmembrane region" description="Helical" evidence="2">
    <location>
        <begin position="544"/>
        <end position="565"/>
    </location>
</feature>